<dbReference type="EMBL" id="CAQL01000613">
    <property type="protein sequence ID" value="CCQ56360.1"/>
    <property type="molecule type" value="Genomic_DNA"/>
</dbReference>
<comment type="caution">
    <text evidence="1">The sequence shown here is derived from an EMBL/GenBank/DDBJ whole genome shotgun (WGS) entry which is preliminary data.</text>
</comment>
<accession>T2IW92</accession>
<evidence type="ECO:0000313" key="1">
    <source>
        <dbReference type="EMBL" id="CCQ56360.1"/>
    </source>
</evidence>
<evidence type="ECO:0000313" key="2">
    <source>
        <dbReference type="Proteomes" id="UP000017981"/>
    </source>
</evidence>
<dbReference type="AlphaFoldDB" id="T2IW92"/>
<organism evidence="1 2">
    <name type="scientific">Crocosphaera watsonii WH 0005</name>
    <dbReference type="NCBI Taxonomy" id="423472"/>
    <lineage>
        <taxon>Bacteria</taxon>
        <taxon>Bacillati</taxon>
        <taxon>Cyanobacteriota</taxon>
        <taxon>Cyanophyceae</taxon>
        <taxon>Oscillatoriophycideae</taxon>
        <taxon>Chroococcales</taxon>
        <taxon>Aphanothecaceae</taxon>
        <taxon>Crocosphaera</taxon>
    </lineage>
</organism>
<reference evidence="1 2" key="2">
    <citation type="submission" date="2013-09" db="EMBL/GenBank/DDBJ databases">
        <title>Whole genome comparison of six Crocosphaera watsonii strains with differing phenotypes.</title>
        <authorList>
            <person name="Bench S.R."/>
            <person name="Heller P."/>
            <person name="Frank I."/>
            <person name="Arciniega M."/>
            <person name="Shilova I.N."/>
            <person name="Zehr J.P."/>
        </authorList>
    </citation>
    <scope>NUCLEOTIDE SEQUENCE [LARGE SCALE GENOMIC DNA]</scope>
    <source>
        <strain evidence="1 2">WH 0005</strain>
    </source>
</reference>
<dbReference type="Proteomes" id="UP000017981">
    <property type="component" value="Unassembled WGS sequence"/>
</dbReference>
<name>T2IW92_CROWT</name>
<protein>
    <submittedName>
        <fullName evidence="1">Uncharacterized protein</fullName>
    </submittedName>
</protein>
<proteinExistence type="predicted"/>
<gene>
    <name evidence="1" type="ORF">CWATWH0005_3971</name>
</gene>
<reference evidence="1 2" key="1">
    <citation type="submission" date="2013-01" db="EMBL/GenBank/DDBJ databases">
        <authorList>
            <person name="Bench S."/>
        </authorList>
    </citation>
    <scope>NUCLEOTIDE SEQUENCE [LARGE SCALE GENOMIC DNA]</scope>
    <source>
        <strain evidence="1 2">WH 0005</strain>
    </source>
</reference>
<sequence>MMHWGVKSTIKIFRTVMLEIYLDEQIDKINARFGWNL</sequence>